<dbReference type="PANTHER" id="PTHR30023:SF0">
    <property type="entry name" value="PENICILLIN-SENSITIVE CARBOXYPEPTIDASE A"/>
    <property type="match status" value="1"/>
</dbReference>
<organism evidence="3 4">
    <name type="scientific">Metasolibacillus meyeri</name>
    <dbReference type="NCBI Taxonomy" id="1071052"/>
    <lineage>
        <taxon>Bacteria</taxon>
        <taxon>Bacillati</taxon>
        <taxon>Bacillota</taxon>
        <taxon>Bacilli</taxon>
        <taxon>Bacillales</taxon>
        <taxon>Caryophanaceae</taxon>
        <taxon>Metasolibacillus</taxon>
    </lineage>
</organism>
<dbReference type="PANTHER" id="PTHR30023">
    <property type="entry name" value="D-ALANYL-D-ALANINE CARBOXYPEPTIDASE"/>
    <property type="match status" value="1"/>
</dbReference>
<dbReference type="EC" id="3.4.16.4" evidence="3"/>
<dbReference type="Proteomes" id="UP001344888">
    <property type="component" value="Unassembled WGS sequence"/>
</dbReference>
<dbReference type="SUPFAM" id="SSF56601">
    <property type="entry name" value="beta-lactamase/transpeptidase-like"/>
    <property type="match status" value="1"/>
</dbReference>
<dbReference type="GO" id="GO:0009002">
    <property type="term" value="F:serine-type D-Ala-D-Ala carboxypeptidase activity"/>
    <property type="evidence" value="ECO:0007669"/>
    <property type="project" value="UniProtKB-EC"/>
</dbReference>
<comment type="caution">
    <text evidence="3">The sequence shown here is derived from an EMBL/GenBank/DDBJ whole genome shotgun (WGS) entry which is preliminary data.</text>
</comment>
<keyword evidence="2 3" id="KW-0378">Hydrolase</keyword>
<accession>A0AAW9NQW2</accession>
<dbReference type="RefSeq" id="WP_326124465.1">
    <property type="nucleotide sequence ID" value="NZ_JARSFG010000020.1"/>
</dbReference>
<dbReference type="EMBL" id="JARSFG010000020">
    <property type="protein sequence ID" value="MEC1179970.1"/>
    <property type="molecule type" value="Genomic_DNA"/>
</dbReference>
<gene>
    <name evidence="3" type="primary">dacB</name>
    <name evidence="3" type="ORF">P9B03_15830</name>
</gene>
<sequence>MKKLIQIFLVFILFISLPLTTKAHVLEQAVTKNLGKANTSVSLRSLTTGNILYEHNGHTLMKPASTLKLLTGSAALHILGKDYTFTTDLYIDGIITNGTLHGDVYIKGGGDPTLQQQDFLTFATILKRHGIRKVEGHLYGDDSAFSGQVLTPGIAKQDETEYYAARISALTMSPNADYDAGTVIVQVTGNTAKKAPSFTVLPNTSGMKFVNQAKTVAKTGENTLTVKRQYDSNTVVLTGNIPQGSTVKKWVTLQDPTINTLHAIKNTWQSAALNVAQVSVGRKMVPTTAQKLYTKESLPLHKLYPVFMKLSNNSIADILVKTLGREVHGVGNTENGVAVLRGYASSLGLNISQWRFEDGSGMSHANRVSANELTALLTTMQQQPIYSSFYQGLPIGGQPNRLVGGSLRTRFDTNGLRGRVMAKTGSITNVYTLSGYVTAKSGRQYAFAIMTDKKNAQVMKQIDRLVETIVQNY</sequence>
<proteinExistence type="inferred from homology"/>
<dbReference type="InterPro" id="IPR012338">
    <property type="entry name" value="Beta-lactam/transpept-like"/>
</dbReference>
<evidence type="ECO:0000256" key="2">
    <source>
        <dbReference type="ARBA" id="ARBA00022801"/>
    </source>
</evidence>
<dbReference type="Gene3D" id="3.50.80.20">
    <property type="entry name" value="D-Ala-D-Ala carboxypeptidase C, peptidase S13"/>
    <property type="match status" value="1"/>
</dbReference>
<dbReference type="GO" id="GO:0000270">
    <property type="term" value="P:peptidoglycan metabolic process"/>
    <property type="evidence" value="ECO:0007669"/>
    <property type="project" value="TreeGrafter"/>
</dbReference>
<protein>
    <submittedName>
        <fullName evidence="3">D-alanyl-D-alanine carboxypeptidase/D-alanyl-D-alanine-endopeptidase</fullName>
        <ecNumber evidence="3">3.4.16.4</ecNumber>
    </submittedName>
</protein>
<keyword evidence="4" id="KW-1185">Reference proteome</keyword>
<evidence type="ECO:0000313" key="3">
    <source>
        <dbReference type="EMBL" id="MEC1179970.1"/>
    </source>
</evidence>
<dbReference type="GO" id="GO:0006508">
    <property type="term" value="P:proteolysis"/>
    <property type="evidence" value="ECO:0007669"/>
    <property type="project" value="InterPro"/>
</dbReference>
<evidence type="ECO:0000256" key="1">
    <source>
        <dbReference type="ARBA" id="ARBA00006096"/>
    </source>
</evidence>
<name>A0AAW9NQW2_9BACL</name>
<dbReference type="InterPro" id="IPR000667">
    <property type="entry name" value="Peptidase_S13"/>
</dbReference>
<dbReference type="PRINTS" id="PR00922">
    <property type="entry name" value="DADACBPTASE3"/>
</dbReference>
<keyword evidence="3" id="KW-0121">Carboxypeptidase</keyword>
<evidence type="ECO:0000313" key="4">
    <source>
        <dbReference type="Proteomes" id="UP001344888"/>
    </source>
</evidence>
<dbReference type="Gene3D" id="3.40.710.10">
    <property type="entry name" value="DD-peptidase/beta-lactamase superfamily"/>
    <property type="match status" value="2"/>
</dbReference>
<dbReference type="NCBIfam" id="TIGR00666">
    <property type="entry name" value="PBP4"/>
    <property type="match status" value="1"/>
</dbReference>
<dbReference type="AlphaFoldDB" id="A0AAW9NQW2"/>
<reference evidence="3 4" key="1">
    <citation type="submission" date="2023-03" db="EMBL/GenBank/DDBJ databases">
        <title>Bacillus Genome Sequencing.</title>
        <authorList>
            <person name="Dunlap C."/>
        </authorList>
    </citation>
    <scope>NUCLEOTIDE SEQUENCE [LARGE SCALE GENOMIC DNA]</scope>
    <source>
        <strain evidence="3 4">B-59205</strain>
    </source>
</reference>
<keyword evidence="3" id="KW-0645">Protease</keyword>
<comment type="similarity">
    <text evidence="1">Belongs to the peptidase S13 family.</text>
</comment>
<dbReference type="Pfam" id="PF02113">
    <property type="entry name" value="Peptidase_S13"/>
    <property type="match status" value="1"/>
</dbReference>